<evidence type="ECO:0000313" key="2">
    <source>
        <dbReference type="Proteomes" id="UP000233551"/>
    </source>
</evidence>
<comment type="caution">
    <text evidence="1">The sequence shown here is derived from an EMBL/GenBank/DDBJ whole genome shotgun (WGS) entry which is preliminary data.</text>
</comment>
<dbReference type="EMBL" id="PGOL01001992">
    <property type="protein sequence ID" value="PKI51790.1"/>
    <property type="molecule type" value="Genomic_DNA"/>
</dbReference>
<reference evidence="1 2" key="1">
    <citation type="submission" date="2017-11" db="EMBL/GenBank/DDBJ databases">
        <title>De-novo sequencing of pomegranate (Punica granatum L.) genome.</title>
        <authorList>
            <person name="Akparov Z."/>
            <person name="Amiraslanov A."/>
            <person name="Hajiyeva S."/>
            <person name="Abbasov M."/>
            <person name="Kaur K."/>
            <person name="Hamwieh A."/>
            <person name="Solovyev V."/>
            <person name="Salamov A."/>
            <person name="Braich B."/>
            <person name="Kosarev P."/>
            <person name="Mahmoud A."/>
            <person name="Hajiyev E."/>
            <person name="Babayeva S."/>
            <person name="Izzatullayeva V."/>
            <person name="Mammadov A."/>
            <person name="Mammadov A."/>
            <person name="Sharifova S."/>
            <person name="Ojaghi J."/>
            <person name="Eynullazada K."/>
            <person name="Bayramov B."/>
            <person name="Abdulazimova A."/>
            <person name="Shahmuradov I."/>
        </authorList>
    </citation>
    <scope>NUCLEOTIDE SEQUENCE [LARGE SCALE GENOMIC DNA]</scope>
    <source>
        <strain evidence="2">cv. AG2017</strain>
        <tissue evidence="1">Leaf</tissue>
    </source>
</reference>
<gene>
    <name evidence="1" type="ORF">CRG98_027838</name>
</gene>
<protein>
    <submittedName>
        <fullName evidence="1">Uncharacterized protein</fullName>
    </submittedName>
</protein>
<sequence length="233" mass="26528">MACGLEAGSAWLGWLVSSTWLRRNSGGARGLISCAFNLRGSLERRIVNCHELLVGHPNIVMLRIRKCSSGRGTRKPVLLRLYDRSEVDHLCRLFTPLRAELLVSAYFVLWAERLTCRPRLKIGNRRRPRNPRPEFSLCFPSVMGSETVAISVCRKRTPKACFRMPLILPWNGRPGILVKKLWCVSCVRVIVLLDVTVNSAMSFRWAVLNHACRRVVRATISVLNWSRWAKMGC</sequence>
<keyword evidence="2" id="KW-1185">Reference proteome</keyword>
<organism evidence="1 2">
    <name type="scientific">Punica granatum</name>
    <name type="common">Pomegranate</name>
    <dbReference type="NCBI Taxonomy" id="22663"/>
    <lineage>
        <taxon>Eukaryota</taxon>
        <taxon>Viridiplantae</taxon>
        <taxon>Streptophyta</taxon>
        <taxon>Embryophyta</taxon>
        <taxon>Tracheophyta</taxon>
        <taxon>Spermatophyta</taxon>
        <taxon>Magnoliopsida</taxon>
        <taxon>eudicotyledons</taxon>
        <taxon>Gunneridae</taxon>
        <taxon>Pentapetalae</taxon>
        <taxon>rosids</taxon>
        <taxon>malvids</taxon>
        <taxon>Myrtales</taxon>
        <taxon>Lythraceae</taxon>
        <taxon>Punica</taxon>
    </lineage>
</organism>
<proteinExistence type="predicted"/>
<name>A0A2I0J7D1_PUNGR</name>
<evidence type="ECO:0000313" key="1">
    <source>
        <dbReference type="EMBL" id="PKI51790.1"/>
    </source>
</evidence>
<accession>A0A2I0J7D1</accession>
<dbReference type="Proteomes" id="UP000233551">
    <property type="component" value="Unassembled WGS sequence"/>
</dbReference>
<dbReference type="AlphaFoldDB" id="A0A2I0J7D1"/>